<dbReference type="SUPFAM" id="SSF57850">
    <property type="entry name" value="RING/U-box"/>
    <property type="match status" value="1"/>
</dbReference>
<dbReference type="EMBL" id="JACMSC010000001">
    <property type="protein sequence ID" value="KAG6538123.1"/>
    <property type="molecule type" value="Genomic_DNA"/>
</dbReference>
<dbReference type="Gene3D" id="3.30.40.10">
    <property type="entry name" value="Zinc/RING finger domain, C3HC4 (zinc finger)"/>
    <property type="match status" value="1"/>
</dbReference>
<keyword evidence="3" id="KW-1185">Reference proteome</keyword>
<dbReference type="Pfam" id="PF17123">
    <property type="entry name" value="zf-RING_11"/>
    <property type="match status" value="1"/>
</dbReference>
<sequence length="71" mass="7882">MEGLKTVTTEEPDSYSICLQDFEMAAPVLAMPCSHLFHAARLKNWLERSGAVHALSAAFRFLKNNNNSTAQ</sequence>
<name>A0A8J5I922_ZINOF</name>
<dbReference type="InterPro" id="IPR001841">
    <property type="entry name" value="Znf_RING"/>
</dbReference>
<dbReference type="AlphaFoldDB" id="A0A8J5I922"/>
<gene>
    <name evidence="2" type="ORF">ZIOFF_003234</name>
</gene>
<accession>A0A8J5I922</accession>
<organism evidence="2 3">
    <name type="scientific">Zingiber officinale</name>
    <name type="common">Ginger</name>
    <name type="synonym">Amomum zingiber</name>
    <dbReference type="NCBI Taxonomy" id="94328"/>
    <lineage>
        <taxon>Eukaryota</taxon>
        <taxon>Viridiplantae</taxon>
        <taxon>Streptophyta</taxon>
        <taxon>Embryophyta</taxon>
        <taxon>Tracheophyta</taxon>
        <taxon>Spermatophyta</taxon>
        <taxon>Magnoliopsida</taxon>
        <taxon>Liliopsida</taxon>
        <taxon>Zingiberales</taxon>
        <taxon>Zingiberaceae</taxon>
        <taxon>Zingiber</taxon>
    </lineage>
</organism>
<protein>
    <recommendedName>
        <fullName evidence="1">RING-type domain-containing protein</fullName>
    </recommendedName>
</protein>
<proteinExistence type="predicted"/>
<dbReference type="Proteomes" id="UP000734854">
    <property type="component" value="Unassembled WGS sequence"/>
</dbReference>
<dbReference type="InterPro" id="IPR013083">
    <property type="entry name" value="Znf_RING/FYVE/PHD"/>
</dbReference>
<evidence type="ECO:0000313" key="2">
    <source>
        <dbReference type="EMBL" id="KAG6538123.1"/>
    </source>
</evidence>
<feature type="domain" description="RING-type" evidence="1">
    <location>
        <begin position="16"/>
        <end position="39"/>
    </location>
</feature>
<comment type="caution">
    <text evidence="2">The sequence shown here is derived from an EMBL/GenBank/DDBJ whole genome shotgun (WGS) entry which is preliminary data.</text>
</comment>
<reference evidence="2 3" key="1">
    <citation type="submission" date="2020-08" db="EMBL/GenBank/DDBJ databases">
        <title>Plant Genome Project.</title>
        <authorList>
            <person name="Zhang R.-G."/>
        </authorList>
    </citation>
    <scope>NUCLEOTIDE SEQUENCE [LARGE SCALE GENOMIC DNA]</scope>
    <source>
        <tissue evidence="2">Rhizome</tissue>
    </source>
</reference>
<evidence type="ECO:0000259" key="1">
    <source>
        <dbReference type="Pfam" id="PF17123"/>
    </source>
</evidence>
<evidence type="ECO:0000313" key="3">
    <source>
        <dbReference type="Proteomes" id="UP000734854"/>
    </source>
</evidence>